<keyword evidence="5 7" id="KW-1133">Transmembrane helix</keyword>
<dbReference type="Pfam" id="PF13839">
    <property type="entry name" value="PC-Esterase"/>
    <property type="match status" value="1"/>
</dbReference>
<dbReference type="PANTHER" id="PTHR32285">
    <property type="entry name" value="PROTEIN TRICHOME BIREFRINGENCE-LIKE 9-RELATED"/>
    <property type="match status" value="1"/>
</dbReference>
<sequence length="430" mass="49235">MKTYPEKVHLHDASSGASRREVIGCPKHCMISRGLSLPPSLLWSLALTSIFGLFVFHSVNPLRFPSRNAVPQNHALISPRRDESNCDLFKGQWMADHNGSIYTNSSCGTVPDSKNCFKNGRKDRDFLNWRWKPDGCELPRFDPHKYLKIVSGKKLAFVGDSVARNHLDSLLCLLSQAENPIDVYKDSEDHFRTWLFPAANFTLMIFWSKFLMKHEERVINGSNSGIFNLHLDKVDGAWATKLQGIDYAIISAGHWFFRKNYLYHHDNLVGCVYCNDPNITDFGVNYALRMAFRTSFEHVNQCKECKGMVTLLRTFSPAHFENGTWNTGGGCNRTSPYSVGEVSRLETYEWELRNLQVEELERAAKDGNGEREGKKFRVMDVTRTMLMRPDGHPGAYWGNKWMKGYSDCVHWCLPGPIDVWNDFLMASLQN</sequence>
<dbReference type="GO" id="GO:0005794">
    <property type="term" value="C:Golgi apparatus"/>
    <property type="evidence" value="ECO:0007669"/>
    <property type="project" value="TreeGrafter"/>
</dbReference>
<evidence type="ECO:0000256" key="7">
    <source>
        <dbReference type="SAM" id="Phobius"/>
    </source>
</evidence>
<feature type="domain" description="Trichome birefringence-like C-terminal" evidence="8">
    <location>
        <begin position="138"/>
        <end position="426"/>
    </location>
</feature>
<comment type="subcellular location">
    <subcellularLocation>
        <location evidence="1">Membrane</location>
        <topology evidence="1">Single-pass membrane protein</topology>
    </subcellularLocation>
</comment>
<evidence type="ECO:0000256" key="5">
    <source>
        <dbReference type="ARBA" id="ARBA00022989"/>
    </source>
</evidence>
<comment type="similarity">
    <text evidence="2">Belongs to the PC-esterase family. TBL subfamily.</text>
</comment>
<evidence type="ECO:0000259" key="8">
    <source>
        <dbReference type="Pfam" id="PF13839"/>
    </source>
</evidence>
<gene>
    <name evidence="10" type="ORF">Nepgr_009808</name>
</gene>
<name>A0AAD3SB60_NEPGR</name>
<dbReference type="AlphaFoldDB" id="A0AAD3SB60"/>
<dbReference type="EMBL" id="BSYO01000007">
    <property type="protein sequence ID" value="GMH07968.1"/>
    <property type="molecule type" value="Genomic_DNA"/>
</dbReference>
<keyword evidence="11" id="KW-1185">Reference proteome</keyword>
<evidence type="ECO:0000256" key="4">
    <source>
        <dbReference type="ARBA" id="ARBA00022968"/>
    </source>
</evidence>
<dbReference type="GO" id="GO:0016020">
    <property type="term" value="C:membrane"/>
    <property type="evidence" value="ECO:0007669"/>
    <property type="project" value="UniProtKB-SubCell"/>
</dbReference>
<organism evidence="10 11">
    <name type="scientific">Nepenthes gracilis</name>
    <name type="common">Slender pitcher plant</name>
    <dbReference type="NCBI Taxonomy" id="150966"/>
    <lineage>
        <taxon>Eukaryota</taxon>
        <taxon>Viridiplantae</taxon>
        <taxon>Streptophyta</taxon>
        <taxon>Embryophyta</taxon>
        <taxon>Tracheophyta</taxon>
        <taxon>Spermatophyta</taxon>
        <taxon>Magnoliopsida</taxon>
        <taxon>eudicotyledons</taxon>
        <taxon>Gunneridae</taxon>
        <taxon>Pentapetalae</taxon>
        <taxon>Caryophyllales</taxon>
        <taxon>Nepenthaceae</taxon>
        <taxon>Nepenthes</taxon>
    </lineage>
</organism>
<evidence type="ECO:0000256" key="6">
    <source>
        <dbReference type="ARBA" id="ARBA00023136"/>
    </source>
</evidence>
<proteinExistence type="inferred from homology"/>
<evidence type="ECO:0000256" key="1">
    <source>
        <dbReference type="ARBA" id="ARBA00004167"/>
    </source>
</evidence>
<dbReference type="Proteomes" id="UP001279734">
    <property type="component" value="Unassembled WGS sequence"/>
</dbReference>
<evidence type="ECO:0000313" key="11">
    <source>
        <dbReference type="Proteomes" id="UP001279734"/>
    </source>
</evidence>
<evidence type="ECO:0008006" key="12">
    <source>
        <dbReference type="Google" id="ProtNLM"/>
    </source>
</evidence>
<evidence type="ECO:0000256" key="3">
    <source>
        <dbReference type="ARBA" id="ARBA00022692"/>
    </source>
</evidence>
<accession>A0AAD3SB60</accession>
<keyword evidence="3 7" id="KW-0812">Transmembrane</keyword>
<dbReference type="InterPro" id="IPR026057">
    <property type="entry name" value="TBL_C"/>
</dbReference>
<evidence type="ECO:0000259" key="9">
    <source>
        <dbReference type="Pfam" id="PF14416"/>
    </source>
</evidence>
<keyword evidence="4" id="KW-0735">Signal-anchor</keyword>
<feature type="domain" description="Trichome birefringence-like N-terminal" evidence="9">
    <location>
        <begin position="85"/>
        <end position="137"/>
    </location>
</feature>
<reference evidence="10" key="1">
    <citation type="submission" date="2023-05" db="EMBL/GenBank/DDBJ databases">
        <title>Nepenthes gracilis genome sequencing.</title>
        <authorList>
            <person name="Fukushima K."/>
        </authorList>
    </citation>
    <scope>NUCLEOTIDE SEQUENCE</scope>
    <source>
        <strain evidence="10">SING2019-196</strain>
    </source>
</reference>
<dbReference type="InterPro" id="IPR029962">
    <property type="entry name" value="TBL"/>
</dbReference>
<dbReference type="Pfam" id="PF14416">
    <property type="entry name" value="PMR5N"/>
    <property type="match status" value="1"/>
</dbReference>
<evidence type="ECO:0000256" key="2">
    <source>
        <dbReference type="ARBA" id="ARBA00007727"/>
    </source>
</evidence>
<comment type="caution">
    <text evidence="10">The sequence shown here is derived from an EMBL/GenBank/DDBJ whole genome shotgun (WGS) entry which is preliminary data.</text>
</comment>
<feature type="transmembrane region" description="Helical" evidence="7">
    <location>
        <begin position="40"/>
        <end position="59"/>
    </location>
</feature>
<dbReference type="GO" id="GO:0016413">
    <property type="term" value="F:O-acetyltransferase activity"/>
    <property type="evidence" value="ECO:0007669"/>
    <property type="project" value="InterPro"/>
</dbReference>
<dbReference type="InterPro" id="IPR025846">
    <property type="entry name" value="TBL_N"/>
</dbReference>
<keyword evidence="6 7" id="KW-0472">Membrane</keyword>
<evidence type="ECO:0000313" key="10">
    <source>
        <dbReference type="EMBL" id="GMH07968.1"/>
    </source>
</evidence>
<dbReference type="PANTHER" id="PTHR32285:SF28">
    <property type="entry name" value="XYLOGLUCAN O-ACETYLTRANSFERASE 2"/>
    <property type="match status" value="1"/>
</dbReference>
<protein>
    <recommendedName>
        <fullName evidence="12">Trichome birefringence-like N-terminal domain-containing protein</fullName>
    </recommendedName>
</protein>